<dbReference type="InterPro" id="IPR002930">
    <property type="entry name" value="GCV_H"/>
</dbReference>
<protein>
    <recommendedName>
        <fullName evidence="5">Glycine cleavage system H protein</fullName>
    </recommendedName>
</protein>
<comment type="subcellular location">
    <subcellularLocation>
        <location evidence="5">Mitochondrion</location>
    </subcellularLocation>
</comment>
<comment type="function">
    <text evidence="5">The H protein shuttles the methylamine group of glycine from the P protein to the T protein.</text>
</comment>
<dbReference type="HAMAP" id="MF_00272">
    <property type="entry name" value="GcvH"/>
    <property type="match status" value="1"/>
</dbReference>
<dbReference type="KEGG" id="sre:PTSG_05729"/>
<dbReference type="EMBL" id="GL832967">
    <property type="protein sequence ID" value="EGD74034.1"/>
    <property type="molecule type" value="Genomic_DNA"/>
</dbReference>
<organism evidence="8">
    <name type="scientific">Salpingoeca rosetta (strain ATCC 50818 / BSB-021)</name>
    <dbReference type="NCBI Taxonomy" id="946362"/>
    <lineage>
        <taxon>Eukaryota</taxon>
        <taxon>Choanoflagellata</taxon>
        <taxon>Craspedida</taxon>
        <taxon>Salpingoecidae</taxon>
        <taxon>Salpingoeca</taxon>
    </lineage>
</organism>
<dbReference type="STRING" id="946362.F2UB21"/>
<dbReference type="Proteomes" id="UP000007799">
    <property type="component" value="Unassembled WGS sequence"/>
</dbReference>
<dbReference type="InterPro" id="IPR003016">
    <property type="entry name" value="2-oxoA_DH_lipoyl-BS"/>
</dbReference>
<dbReference type="Pfam" id="PF01597">
    <property type="entry name" value="GCV_H"/>
    <property type="match status" value="1"/>
</dbReference>
<keyword evidence="3 5" id="KW-0809">Transit peptide</keyword>
<gene>
    <name evidence="7" type="ORF">PTSG_05729</name>
</gene>
<dbReference type="RefSeq" id="XP_004993596.1">
    <property type="nucleotide sequence ID" value="XM_004993539.1"/>
</dbReference>
<dbReference type="FunCoup" id="F2UB21">
    <property type="interactions" value="907"/>
</dbReference>
<dbReference type="InParanoid" id="F2UB21"/>
<keyword evidence="5" id="KW-0496">Mitochondrion</keyword>
<comment type="subunit">
    <text evidence="5">The glycine cleavage system is composed of four proteins: P, T, L and H.</text>
</comment>
<reference evidence="7" key="1">
    <citation type="submission" date="2009-08" db="EMBL/GenBank/DDBJ databases">
        <title>Annotation of Salpingoeca rosetta.</title>
        <authorList>
            <consortium name="The Broad Institute Genome Sequencing Platform"/>
            <person name="Russ C."/>
            <person name="Cuomo C."/>
            <person name="Burger G."/>
            <person name="Gray M.W."/>
            <person name="Holland P.W.H."/>
            <person name="King N."/>
            <person name="Lang F.B.F."/>
            <person name="Roger A.J."/>
            <person name="Ruiz-Trillo I."/>
            <person name="Young S.K."/>
            <person name="Zeng Q."/>
            <person name="Gargeya S."/>
            <person name="Alvarado L."/>
            <person name="Berlin A."/>
            <person name="Chapman S.B."/>
            <person name="Chen Z."/>
            <person name="Freedman E."/>
            <person name="Gellesch M."/>
            <person name="Goldberg J."/>
            <person name="Griggs A."/>
            <person name="Gujja S."/>
            <person name="Heilman E."/>
            <person name="Heiman D."/>
            <person name="Howarth C."/>
            <person name="Mehta T."/>
            <person name="Neiman D."/>
            <person name="Pearson M."/>
            <person name="Roberts A."/>
            <person name="Saif S."/>
            <person name="Shea T."/>
            <person name="Shenoy N."/>
            <person name="Sisk P."/>
            <person name="Stolte C."/>
            <person name="Sykes S."/>
            <person name="White J."/>
            <person name="Yandava C."/>
            <person name="Haas B."/>
            <person name="Nusbaum C."/>
            <person name="Birren B."/>
        </authorList>
    </citation>
    <scope>NUCLEOTIDE SEQUENCE [LARGE SCALE GENOMIC DNA]</scope>
    <source>
        <strain evidence="7">ATCC 50818</strain>
    </source>
</reference>
<name>F2UB21_SALR5</name>
<evidence type="ECO:0000256" key="5">
    <source>
        <dbReference type="RuleBase" id="RU364055"/>
    </source>
</evidence>
<dbReference type="PROSITE" id="PS50968">
    <property type="entry name" value="BIOTINYL_LIPOYL"/>
    <property type="match status" value="1"/>
</dbReference>
<comment type="cofactor">
    <cofactor evidence="5">
        <name>(R)-lipoate</name>
        <dbReference type="ChEBI" id="CHEBI:83088"/>
    </cofactor>
    <text evidence="5">Binds 1 lipoyl cofactor covalently.</text>
</comment>
<accession>F2UB21</accession>
<dbReference type="InterPro" id="IPR011053">
    <property type="entry name" value="Single_hybrid_motif"/>
</dbReference>
<evidence type="ECO:0000256" key="2">
    <source>
        <dbReference type="ARBA" id="ARBA00022823"/>
    </source>
</evidence>
<dbReference type="PANTHER" id="PTHR11715:SF3">
    <property type="entry name" value="GLYCINE CLEAVAGE SYSTEM H PROTEIN-RELATED"/>
    <property type="match status" value="1"/>
</dbReference>
<sequence>MAALRLAVTAALRPLRAGALNTAARSVLPAATNLAARANLLHTSSLSLDRYFTESHEWVDIQDGTATIGITNYAQEALGDIVYVDLPEVDTELAAEEEFGSIESVKAASELYAPVDGVVTDVNNELSDNPGLVNESAEDNGWIIKLKVASPDQLDALMSAEQYGEFIKAALK</sequence>
<evidence type="ECO:0000256" key="1">
    <source>
        <dbReference type="ARBA" id="ARBA00009249"/>
    </source>
</evidence>
<dbReference type="GO" id="GO:0005960">
    <property type="term" value="C:glycine cleavage complex"/>
    <property type="evidence" value="ECO:0007669"/>
    <property type="project" value="UniProtKB-UniRule"/>
</dbReference>
<dbReference type="GO" id="GO:0019464">
    <property type="term" value="P:glycine decarboxylation via glycine cleavage system"/>
    <property type="evidence" value="ECO:0007669"/>
    <property type="project" value="UniProtKB-UniRule"/>
</dbReference>
<dbReference type="InterPro" id="IPR000089">
    <property type="entry name" value="Biotin_lipoyl"/>
</dbReference>
<dbReference type="SUPFAM" id="SSF51230">
    <property type="entry name" value="Single hybrid motif"/>
    <property type="match status" value="1"/>
</dbReference>
<evidence type="ECO:0000259" key="6">
    <source>
        <dbReference type="PROSITE" id="PS50968"/>
    </source>
</evidence>
<feature type="modified residue" description="N6-lipoyllysine" evidence="4">
    <location>
        <position position="106"/>
    </location>
</feature>
<keyword evidence="8" id="KW-1185">Reference proteome</keyword>
<dbReference type="GO" id="GO:0005739">
    <property type="term" value="C:mitochondrion"/>
    <property type="evidence" value="ECO:0007669"/>
    <property type="project" value="UniProtKB-SubCell"/>
</dbReference>
<proteinExistence type="inferred from homology"/>
<evidence type="ECO:0000313" key="7">
    <source>
        <dbReference type="EMBL" id="EGD74034.1"/>
    </source>
</evidence>
<dbReference type="OMA" id="HEWVEMV"/>
<dbReference type="GeneID" id="16074172"/>
<dbReference type="CDD" id="cd06848">
    <property type="entry name" value="GCS_H"/>
    <property type="match status" value="1"/>
</dbReference>
<dbReference type="OrthoDB" id="10264154at2759"/>
<feature type="domain" description="Lipoyl-binding" evidence="6">
    <location>
        <begin position="65"/>
        <end position="147"/>
    </location>
</feature>
<dbReference type="NCBIfam" id="NF002270">
    <property type="entry name" value="PRK01202.1"/>
    <property type="match status" value="1"/>
</dbReference>
<dbReference type="Gene3D" id="2.40.50.100">
    <property type="match status" value="1"/>
</dbReference>
<evidence type="ECO:0000256" key="4">
    <source>
        <dbReference type="PIRSR" id="PIRSR617453-50"/>
    </source>
</evidence>
<dbReference type="AlphaFoldDB" id="F2UB21"/>
<dbReference type="GO" id="GO:0009249">
    <property type="term" value="P:protein lipoylation"/>
    <property type="evidence" value="ECO:0007669"/>
    <property type="project" value="TreeGrafter"/>
</dbReference>
<dbReference type="PROSITE" id="PS00189">
    <property type="entry name" value="LIPOYL"/>
    <property type="match status" value="1"/>
</dbReference>
<dbReference type="InterPro" id="IPR017453">
    <property type="entry name" value="GCV_H_sub"/>
</dbReference>
<evidence type="ECO:0000256" key="3">
    <source>
        <dbReference type="ARBA" id="ARBA00022946"/>
    </source>
</evidence>
<evidence type="ECO:0000313" key="8">
    <source>
        <dbReference type="Proteomes" id="UP000007799"/>
    </source>
</evidence>
<comment type="similarity">
    <text evidence="1 5">Belongs to the GcvH family.</text>
</comment>
<dbReference type="NCBIfam" id="TIGR00527">
    <property type="entry name" value="gcvH"/>
    <property type="match status" value="1"/>
</dbReference>
<dbReference type="eggNOG" id="KOG3373">
    <property type="taxonomic scope" value="Eukaryota"/>
</dbReference>
<dbReference type="InterPro" id="IPR033753">
    <property type="entry name" value="GCV_H/Fam206"/>
</dbReference>
<keyword evidence="2 4" id="KW-0450">Lipoyl</keyword>
<dbReference type="PANTHER" id="PTHR11715">
    <property type="entry name" value="GLYCINE CLEAVAGE SYSTEM H PROTEIN"/>
    <property type="match status" value="1"/>
</dbReference>